<evidence type="ECO:0000313" key="2">
    <source>
        <dbReference type="Proteomes" id="UP001437256"/>
    </source>
</evidence>
<dbReference type="EMBL" id="JBBXMP010000108">
    <property type="protein sequence ID" value="KAL0062308.1"/>
    <property type="molecule type" value="Genomic_DNA"/>
</dbReference>
<gene>
    <name evidence="1" type="ORF">AAF712_010792</name>
</gene>
<dbReference type="Proteomes" id="UP001437256">
    <property type="component" value="Unassembled WGS sequence"/>
</dbReference>
<proteinExistence type="predicted"/>
<comment type="caution">
    <text evidence="1">The sequence shown here is derived from an EMBL/GenBank/DDBJ whole genome shotgun (WGS) entry which is preliminary data.</text>
</comment>
<accession>A0ABR2ZLS3</accession>
<keyword evidence="2" id="KW-1185">Reference proteome</keyword>
<name>A0ABR2ZLS3_9AGAR</name>
<evidence type="ECO:0000313" key="1">
    <source>
        <dbReference type="EMBL" id="KAL0062308.1"/>
    </source>
</evidence>
<reference evidence="1 2" key="1">
    <citation type="submission" date="2024-05" db="EMBL/GenBank/DDBJ databases">
        <title>A draft genome resource for the thread blight pathogen Marasmius tenuissimus strain MS-2.</title>
        <authorList>
            <person name="Yulfo-Soto G.E."/>
            <person name="Baruah I.K."/>
            <person name="Amoako-Attah I."/>
            <person name="Bukari Y."/>
            <person name="Meinhardt L.W."/>
            <person name="Bailey B.A."/>
            <person name="Cohen S.P."/>
        </authorList>
    </citation>
    <scope>NUCLEOTIDE SEQUENCE [LARGE SCALE GENOMIC DNA]</scope>
    <source>
        <strain evidence="1 2">MS-2</strain>
    </source>
</reference>
<protein>
    <submittedName>
        <fullName evidence="1">Uncharacterized protein</fullName>
    </submittedName>
</protein>
<sequence length="247" mass="27342">MAGAGRMDLQSFESSPGKMVIFRSVSLSYSSCGDELLTETIAIIEGFTLELSSDAGKWFEAEHDDWNEDPNSPCYLFLPPPPKLPNGAPDIETWLHGENLYYYSYDPEGGSAITEEDRITLGLPSYTSSAHVEYVHWEADAYDFMEQWQKAKGFDYSTADYAESLGFTILEGIPQAEVRFEDLIGVHYEGAASPSPLTRSQGTDIGLFIWDLPEVLPDDLMNVDSEFGNTKHDCNSSSLEAGMDVDG</sequence>
<organism evidence="1 2">
    <name type="scientific">Marasmius tenuissimus</name>
    <dbReference type="NCBI Taxonomy" id="585030"/>
    <lineage>
        <taxon>Eukaryota</taxon>
        <taxon>Fungi</taxon>
        <taxon>Dikarya</taxon>
        <taxon>Basidiomycota</taxon>
        <taxon>Agaricomycotina</taxon>
        <taxon>Agaricomycetes</taxon>
        <taxon>Agaricomycetidae</taxon>
        <taxon>Agaricales</taxon>
        <taxon>Marasmiineae</taxon>
        <taxon>Marasmiaceae</taxon>
        <taxon>Marasmius</taxon>
    </lineage>
</organism>